<dbReference type="InterPro" id="IPR057264">
    <property type="entry name" value="Ribosomal_uL24_C"/>
</dbReference>
<dbReference type="EMBL" id="MHMH01000008">
    <property type="protein sequence ID" value="OGZ24617.1"/>
    <property type="molecule type" value="Genomic_DNA"/>
</dbReference>
<evidence type="ECO:0000256" key="6">
    <source>
        <dbReference type="RuleBase" id="RU003477"/>
    </source>
</evidence>
<keyword evidence="3 5" id="KW-0687">Ribonucleoprotein</keyword>
<dbReference type="HAMAP" id="MF_01326_B">
    <property type="entry name" value="Ribosomal_uL24_B"/>
    <property type="match status" value="1"/>
</dbReference>
<dbReference type="GO" id="GO:0005840">
    <property type="term" value="C:ribosome"/>
    <property type="evidence" value="ECO:0007669"/>
    <property type="project" value="UniProtKB-KW"/>
</dbReference>
<reference evidence="8 9" key="1">
    <citation type="journal article" date="2016" name="Nat. Commun.">
        <title>Thousands of microbial genomes shed light on interconnected biogeochemical processes in an aquifer system.</title>
        <authorList>
            <person name="Anantharaman K."/>
            <person name="Brown C.T."/>
            <person name="Hug L.A."/>
            <person name="Sharon I."/>
            <person name="Castelle C.J."/>
            <person name="Probst A.J."/>
            <person name="Thomas B.C."/>
            <person name="Singh A."/>
            <person name="Wilkins M.J."/>
            <person name="Karaoz U."/>
            <person name="Brodie E.L."/>
            <person name="Williams K.H."/>
            <person name="Hubbard S.S."/>
            <person name="Banfield J.F."/>
        </authorList>
    </citation>
    <scope>NUCLEOTIDE SEQUENCE [LARGE SCALE GENOMIC DNA]</scope>
</reference>
<comment type="caution">
    <text evidence="8">The sequence shown here is derived from an EMBL/GenBank/DDBJ whole genome shotgun (WGS) entry which is preliminary data.</text>
</comment>
<dbReference type="GO" id="GO:0006412">
    <property type="term" value="P:translation"/>
    <property type="evidence" value="ECO:0007669"/>
    <property type="project" value="UniProtKB-UniRule"/>
</dbReference>
<keyword evidence="5" id="KW-0699">rRNA-binding</keyword>
<organism evidence="8 9">
    <name type="scientific">Candidatus Nealsonbacteria bacterium RIFCSPLOWO2_01_FULL_43_32</name>
    <dbReference type="NCBI Taxonomy" id="1801672"/>
    <lineage>
        <taxon>Bacteria</taxon>
        <taxon>Candidatus Nealsoniibacteriota</taxon>
    </lineage>
</organism>
<gene>
    <name evidence="5" type="primary">rplX</name>
    <name evidence="8" type="ORF">A2896_00710</name>
</gene>
<dbReference type="GO" id="GO:1990904">
    <property type="term" value="C:ribonucleoprotein complex"/>
    <property type="evidence" value="ECO:0007669"/>
    <property type="project" value="UniProtKB-KW"/>
</dbReference>
<dbReference type="InterPro" id="IPR041988">
    <property type="entry name" value="Ribosomal_uL24_KOW"/>
</dbReference>
<dbReference type="NCBIfam" id="TIGR01079">
    <property type="entry name" value="rplX_bact"/>
    <property type="match status" value="1"/>
</dbReference>
<protein>
    <recommendedName>
        <fullName evidence="4 5">Large ribosomal subunit protein uL24</fullName>
    </recommendedName>
</protein>
<comment type="function">
    <text evidence="5">One of the proteins that surrounds the polypeptide exit tunnel on the outside of the subunit.</text>
</comment>
<dbReference type="Proteomes" id="UP000178647">
    <property type="component" value="Unassembled WGS sequence"/>
</dbReference>
<dbReference type="InterPro" id="IPR005825">
    <property type="entry name" value="Ribosomal_uL24_CS"/>
</dbReference>
<dbReference type="Pfam" id="PF00467">
    <property type="entry name" value="KOW"/>
    <property type="match status" value="1"/>
</dbReference>
<comment type="function">
    <text evidence="5">One of two assembly initiator proteins, it binds directly to the 5'-end of the 23S rRNA, where it nucleates assembly of the 50S subunit.</text>
</comment>
<sequence>MRIHKGDQVLIISGKDRGKKGKILNVFPKDLRVLVEAVNLRKKHVKPKRSGEKGQVVETPSPLAVANVKLVCPKCSKATRVGYKLVENKKYRICKKCNSEI</sequence>
<dbReference type="Pfam" id="PF17136">
    <property type="entry name" value="ribosomal_L24"/>
    <property type="match status" value="1"/>
</dbReference>
<dbReference type="PROSITE" id="PS01108">
    <property type="entry name" value="RIBOSOMAL_L24"/>
    <property type="match status" value="1"/>
</dbReference>
<dbReference type="InterPro" id="IPR003256">
    <property type="entry name" value="Ribosomal_uL24"/>
</dbReference>
<dbReference type="GO" id="GO:0019843">
    <property type="term" value="F:rRNA binding"/>
    <property type="evidence" value="ECO:0007669"/>
    <property type="project" value="UniProtKB-UniRule"/>
</dbReference>
<evidence type="ECO:0000313" key="8">
    <source>
        <dbReference type="EMBL" id="OGZ24617.1"/>
    </source>
</evidence>
<evidence type="ECO:0000313" key="9">
    <source>
        <dbReference type="Proteomes" id="UP000178647"/>
    </source>
</evidence>
<dbReference type="PANTHER" id="PTHR12903">
    <property type="entry name" value="MITOCHONDRIAL RIBOSOMAL PROTEIN L24"/>
    <property type="match status" value="1"/>
</dbReference>
<accession>A0A1G2EFR0</accession>
<name>A0A1G2EFR0_9BACT</name>
<evidence type="ECO:0000256" key="5">
    <source>
        <dbReference type="HAMAP-Rule" id="MF_01326"/>
    </source>
</evidence>
<evidence type="ECO:0000259" key="7">
    <source>
        <dbReference type="SMART" id="SM00739"/>
    </source>
</evidence>
<dbReference type="CDD" id="cd00065">
    <property type="entry name" value="FYVE_like_SF"/>
    <property type="match status" value="1"/>
</dbReference>
<feature type="domain" description="KOW" evidence="7">
    <location>
        <begin position="2"/>
        <end position="29"/>
    </location>
</feature>
<dbReference type="InterPro" id="IPR008991">
    <property type="entry name" value="Translation_prot_SH3-like_sf"/>
</dbReference>
<dbReference type="Gene3D" id="2.30.30.30">
    <property type="match status" value="1"/>
</dbReference>
<dbReference type="SUPFAM" id="SSF50104">
    <property type="entry name" value="Translation proteins SH3-like domain"/>
    <property type="match status" value="1"/>
</dbReference>
<dbReference type="AlphaFoldDB" id="A0A1G2EFR0"/>
<dbReference type="SMART" id="SM00739">
    <property type="entry name" value="KOW"/>
    <property type="match status" value="1"/>
</dbReference>
<keyword evidence="5" id="KW-0694">RNA-binding</keyword>
<dbReference type="STRING" id="1801672.A2896_00710"/>
<dbReference type="CDD" id="cd06089">
    <property type="entry name" value="KOW_RPL26"/>
    <property type="match status" value="1"/>
</dbReference>
<evidence type="ECO:0000256" key="3">
    <source>
        <dbReference type="ARBA" id="ARBA00023274"/>
    </source>
</evidence>
<comment type="similarity">
    <text evidence="1 5 6">Belongs to the universal ribosomal protein uL24 family.</text>
</comment>
<dbReference type="GO" id="GO:0003735">
    <property type="term" value="F:structural constituent of ribosome"/>
    <property type="evidence" value="ECO:0007669"/>
    <property type="project" value="InterPro"/>
</dbReference>
<evidence type="ECO:0000256" key="2">
    <source>
        <dbReference type="ARBA" id="ARBA00022980"/>
    </source>
</evidence>
<keyword evidence="2 5" id="KW-0689">Ribosomal protein</keyword>
<comment type="subunit">
    <text evidence="5">Part of the 50S ribosomal subunit.</text>
</comment>
<dbReference type="InterPro" id="IPR014722">
    <property type="entry name" value="Rib_uL2_dom2"/>
</dbReference>
<dbReference type="InterPro" id="IPR005824">
    <property type="entry name" value="KOW"/>
</dbReference>
<evidence type="ECO:0000256" key="1">
    <source>
        <dbReference type="ARBA" id="ARBA00010618"/>
    </source>
</evidence>
<proteinExistence type="inferred from homology"/>
<evidence type="ECO:0000256" key="4">
    <source>
        <dbReference type="ARBA" id="ARBA00035206"/>
    </source>
</evidence>